<dbReference type="OMA" id="WNIIKEP"/>
<comment type="caution">
    <text evidence="1">The sequence shown here is derived from an EMBL/GenBank/DDBJ whole genome shotgun (WGS) entry which is preliminary data.</text>
</comment>
<proteinExistence type="predicted"/>
<dbReference type="EMBL" id="JAHRHJ020000005">
    <property type="protein sequence ID" value="KAH9315496.1"/>
    <property type="molecule type" value="Genomic_DNA"/>
</dbReference>
<dbReference type="Proteomes" id="UP000824469">
    <property type="component" value="Unassembled WGS sequence"/>
</dbReference>
<reference evidence="1 2" key="1">
    <citation type="journal article" date="2021" name="Nat. Plants">
        <title>The Taxus genome provides insights into paclitaxel biosynthesis.</title>
        <authorList>
            <person name="Xiong X."/>
            <person name="Gou J."/>
            <person name="Liao Q."/>
            <person name="Li Y."/>
            <person name="Zhou Q."/>
            <person name="Bi G."/>
            <person name="Li C."/>
            <person name="Du R."/>
            <person name="Wang X."/>
            <person name="Sun T."/>
            <person name="Guo L."/>
            <person name="Liang H."/>
            <person name="Lu P."/>
            <person name="Wu Y."/>
            <person name="Zhang Z."/>
            <person name="Ro D.K."/>
            <person name="Shang Y."/>
            <person name="Huang S."/>
            <person name="Yan J."/>
        </authorList>
    </citation>
    <scope>NUCLEOTIDE SEQUENCE [LARGE SCALE GENOMIC DNA]</scope>
    <source>
        <strain evidence="1">Ta-2019</strain>
    </source>
</reference>
<feature type="non-terminal residue" evidence="1">
    <location>
        <position position="74"/>
    </location>
</feature>
<name>A0AA38G3P0_TAXCH</name>
<gene>
    <name evidence="1" type="ORF">KI387_024123</name>
</gene>
<evidence type="ECO:0000313" key="2">
    <source>
        <dbReference type="Proteomes" id="UP000824469"/>
    </source>
</evidence>
<evidence type="ECO:0000313" key="1">
    <source>
        <dbReference type="EMBL" id="KAH9315496.1"/>
    </source>
</evidence>
<organism evidence="1 2">
    <name type="scientific">Taxus chinensis</name>
    <name type="common">Chinese yew</name>
    <name type="synonym">Taxus wallichiana var. chinensis</name>
    <dbReference type="NCBI Taxonomy" id="29808"/>
    <lineage>
        <taxon>Eukaryota</taxon>
        <taxon>Viridiplantae</taxon>
        <taxon>Streptophyta</taxon>
        <taxon>Embryophyta</taxon>
        <taxon>Tracheophyta</taxon>
        <taxon>Spermatophyta</taxon>
        <taxon>Pinopsida</taxon>
        <taxon>Pinidae</taxon>
        <taxon>Conifers II</taxon>
        <taxon>Cupressales</taxon>
        <taxon>Taxaceae</taxon>
        <taxon>Taxus</taxon>
    </lineage>
</organism>
<dbReference type="AlphaFoldDB" id="A0AA38G3P0"/>
<accession>A0AA38G3P0</accession>
<sequence>IPNSVLLKIEKVARTFLWQGLSTERKFHLANWDLVKLPKKQGGLGILDMAIQNMALGAKLVWNFISDNSRLSFQ</sequence>
<keyword evidence="2" id="KW-1185">Reference proteome</keyword>
<protein>
    <submittedName>
        <fullName evidence="1">Uncharacterized protein</fullName>
    </submittedName>
</protein>
<feature type="non-terminal residue" evidence="1">
    <location>
        <position position="1"/>
    </location>
</feature>